<dbReference type="PANTHER" id="PTHR23359">
    <property type="entry name" value="NUCLEOTIDE KINASE"/>
    <property type="match status" value="1"/>
</dbReference>
<dbReference type="InterPro" id="IPR027417">
    <property type="entry name" value="P-loop_NTPase"/>
</dbReference>
<comment type="similarity">
    <text evidence="4">Belongs to the adenylate kinase family.</text>
</comment>
<keyword evidence="7" id="KW-1185">Reference proteome</keyword>
<dbReference type="Gene3D" id="1.10.3210.10">
    <property type="entry name" value="Hypothetical protein af1432"/>
    <property type="match status" value="1"/>
</dbReference>
<protein>
    <recommendedName>
        <fullName evidence="5">HD/PDEase domain-containing protein</fullName>
    </recommendedName>
</protein>
<evidence type="ECO:0000313" key="6">
    <source>
        <dbReference type="EMBL" id="CZS92375.1"/>
    </source>
</evidence>
<dbReference type="PRINTS" id="PR00094">
    <property type="entry name" value="ADENYLTKNASE"/>
</dbReference>
<dbReference type="AlphaFoldDB" id="A0A1E1K2N0"/>
<dbReference type="EMBL" id="FJUX01000012">
    <property type="protein sequence ID" value="CZS92375.1"/>
    <property type="molecule type" value="Genomic_DNA"/>
</dbReference>
<dbReference type="InterPro" id="IPR000850">
    <property type="entry name" value="Adenylat/UMP-CMP_kin"/>
</dbReference>
<dbReference type="SUPFAM" id="SSF52540">
    <property type="entry name" value="P-loop containing nucleoside triphosphate hydrolases"/>
    <property type="match status" value="1"/>
</dbReference>
<dbReference type="InterPro" id="IPR006674">
    <property type="entry name" value="HD_domain"/>
</dbReference>
<dbReference type="CDD" id="cd01428">
    <property type="entry name" value="ADK"/>
    <property type="match status" value="1"/>
</dbReference>
<organism evidence="6 7">
    <name type="scientific">Rhynchosporium agropyri</name>
    <dbReference type="NCBI Taxonomy" id="914238"/>
    <lineage>
        <taxon>Eukaryota</taxon>
        <taxon>Fungi</taxon>
        <taxon>Dikarya</taxon>
        <taxon>Ascomycota</taxon>
        <taxon>Pezizomycotina</taxon>
        <taxon>Leotiomycetes</taxon>
        <taxon>Helotiales</taxon>
        <taxon>Ploettnerulaceae</taxon>
        <taxon>Rhynchosporium</taxon>
    </lineage>
</organism>
<dbReference type="GO" id="GO:0006139">
    <property type="term" value="P:nucleobase-containing compound metabolic process"/>
    <property type="evidence" value="ECO:0007669"/>
    <property type="project" value="InterPro"/>
</dbReference>
<accession>A0A1E1K2N0</accession>
<sequence length="386" mass="44217">MRLLDEVIKTKSATSPLPFIRMLRYMSNIKRKGWIKRGMREPDVDKAQVESNASHSWGVAVICLLCSPKNEAVKCTILGLIHDLGEIVIGDVIPSEGIDKADKRRHEQLGQKFLVHVSRTNTMGLFFSEFEARESNAAQIAHEADSLECRIQAVIYISRYPQLKKLLEFLEPLPKTVYFQDLTNLLLEEEIWLREKQSPEKQSRLTIIFVIGGPGVGKDTQCNKLANEFKFCHIPTGELLRNEVTRSGSRYAKFIQDSMKIGFNVPAKLMISLLTAAAEGFQWILNGFPRSFEQLSTFEQLVSPQFSTLSLECPEEMPEDEFEEVLRIRLLKRAISSLRSDDEEKAIENRLQSYRNEKLLRINSIGSEEEVYTLVKEGFERLQRAM</sequence>
<evidence type="ECO:0000256" key="2">
    <source>
        <dbReference type="ARBA" id="ARBA00022741"/>
    </source>
</evidence>
<dbReference type="GO" id="GO:0019205">
    <property type="term" value="F:nucleobase-containing compound kinase activity"/>
    <property type="evidence" value="ECO:0007669"/>
    <property type="project" value="InterPro"/>
</dbReference>
<reference evidence="7" key="1">
    <citation type="submission" date="2016-03" db="EMBL/GenBank/DDBJ databases">
        <authorList>
            <person name="Guldener U."/>
        </authorList>
    </citation>
    <scope>NUCLEOTIDE SEQUENCE [LARGE SCALE GENOMIC DNA]</scope>
    <source>
        <strain evidence="7">04CH-RAC-A.6.1</strain>
    </source>
</reference>
<dbReference type="SMART" id="SM00471">
    <property type="entry name" value="HDc"/>
    <property type="match status" value="1"/>
</dbReference>
<dbReference type="Gene3D" id="3.40.50.300">
    <property type="entry name" value="P-loop containing nucleotide triphosphate hydrolases"/>
    <property type="match status" value="1"/>
</dbReference>
<feature type="domain" description="HD/PDEase" evidence="5">
    <location>
        <begin position="48"/>
        <end position="159"/>
    </location>
</feature>
<evidence type="ECO:0000313" key="7">
    <source>
        <dbReference type="Proteomes" id="UP000178912"/>
    </source>
</evidence>
<dbReference type="Pfam" id="PF00406">
    <property type="entry name" value="ADK"/>
    <property type="match status" value="1"/>
</dbReference>
<evidence type="ECO:0000256" key="3">
    <source>
        <dbReference type="ARBA" id="ARBA00022777"/>
    </source>
</evidence>
<dbReference type="Pfam" id="PF13023">
    <property type="entry name" value="HD_3"/>
    <property type="match status" value="1"/>
</dbReference>
<evidence type="ECO:0000256" key="4">
    <source>
        <dbReference type="RuleBase" id="RU003330"/>
    </source>
</evidence>
<evidence type="ECO:0000256" key="1">
    <source>
        <dbReference type="ARBA" id="ARBA00022679"/>
    </source>
</evidence>
<dbReference type="OrthoDB" id="442176at2759"/>
<keyword evidence="3 4" id="KW-0418">Kinase</keyword>
<proteinExistence type="inferred from homology"/>
<gene>
    <name evidence="6" type="ORF">RAG0_02787</name>
</gene>
<keyword evidence="2" id="KW-0547">Nucleotide-binding</keyword>
<name>A0A1E1K2N0_9HELO</name>
<keyword evidence="1 4" id="KW-0808">Transferase</keyword>
<dbReference type="Proteomes" id="UP000178912">
    <property type="component" value="Unassembled WGS sequence"/>
</dbReference>
<dbReference type="GO" id="GO:0005524">
    <property type="term" value="F:ATP binding"/>
    <property type="evidence" value="ECO:0007669"/>
    <property type="project" value="InterPro"/>
</dbReference>
<dbReference type="HAMAP" id="MF_00235">
    <property type="entry name" value="Adenylate_kinase_Adk"/>
    <property type="match status" value="1"/>
</dbReference>
<evidence type="ECO:0000259" key="5">
    <source>
        <dbReference type="SMART" id="SM00471"/>
    </source>
</evidence>
<dbReference type="CDD" id="cd00077">
    <property type="entry name" value="HDc"/>
    <property type="match status" value="1"/>
</dbReference>
<dbReference type="SUPFAM" id="SSF109604">
    <property type="entry name" value="HD-domain/PDEase-like"/>
    <property type="match status" value="1"/>
</dbReference>
<dbReference type="InterPro" id="IPR003607">
    <property type="entry name" value="HD/PDEase_dom"/>
</dbReference>